<accession>A0ABM8GGS9</accession>
<gene>
    <name evidence="5" type="ORF">GCM10025866_34620</name>
</gene>
<dbReference type="InterPro" id="IPR015422">
    <property type="entry name" value="PyrdxlP-dep_Trfase_small"/>
</dbReference>
<evidence type="ECO:0000256" key="3">
    <source>
        <dbReference type="ARBA" id="ARBA00022679"/>
    </source>
</evidence>
<keyword evidence="2" id="KW-0032">Aminotransferase</keyword>
<dbReference type="Pfam" id="PF00202">
    <property type="entry name" value="Aminotran_3"/>
    <property type="match status" value="1"/>
</dbReference>
<reference evidence="6" key="1">
    <citation type="journal article" date="2019" name="Int. J. Syst. Evol. Microbiol.">
        <title>The Global Catalogue of Microorganisms (GCM) 10K type strain sequencing project: providing services to taxonomists for standard genome sequencing and annotation.</title>
        <authorList>
            <consortium name="The Broad Institute Genomics Platform"/>
            <consortium name="The Broad Institute Genome Sequencing Center for Infectious Disease"/>
            <person name="Wu L."/>
            <person name="Ma J."/>
        </authorList>
    </citation>
    <scope>NUCLEOTIDE SEQUENCE [LARGE SCALE GENOMIC DNA]</scope>
    <source>
        <strain evidence="6">NBRC 108725</strain>
    </source>
</reference>
<dbReference type="InterPro" id="IPR050103">
    <property type="entry name" value="Class-III_PLP-dep_AT"/>
</dbReference>
<name>A0ABM8GGS9_9MICO</name>
<comment type="cofactor">
    <cofactor evidence="1">
        <name>pyridoxal 5'-phosphate</name>
        <dbReference type="ChEBI" id="CHEBI:597326"/>
    </cofactor>
</comment>
<evidence type="ECO:0000313" key="5">
    <source>
        <dbReference type="EMBL" id="BDZ47553.1"/>
    </source>
</evidence>
<dbReference type="InterPro" id="IPR015421">
    <property type="entry name" value="PyrdxlP-dep_Trfase_major"/>
</dbReference>
<evidence type="ECO:0008006" key="7">
    <source>
        <dbReference type="Google" id="ProtNLM"/>
    </source>
</evidence>
<evidence type="ECO:0000313" key="6">
    <source>
        <dbReference type="Proteomes" id="UP001321498"/>
    </source>
</evidence>
<sequence length="142" mass="14702">MPIGALVTFGRASDLLQRGDHGSTFGGNPFATAVAGAVVDEIERAGLVQNAARRGVELRDAILGIGSPLVTEVRGRGLMVGVGVAGGRASEVAERALANGLILNAPNEDSLRIVPPLIVGDEELAEFTELFSRTLNDLDGAR</sequence>
<evidence type="ECO:0000256" key="2">
    <source>
        <dbReference type="ARBA" id="ARBA00022576"/>
    </source>
</evidence>
<dbReference type="InterPro" id="IPR005814">
    <property type="entry name" value="Aminotrans_3"/>
</dbReference>
<organism evidence="5 6">
    <name type="scientific">Naasia aerilata</name>
    <dbReference type="NCBI Taxonomy" id="1162966"/>
    <lineage>
        <taxon>Bacteria</taxon>
        <taxon>Bacillati</taxon>
        <taxon>Actinomycetota</taxon>
        <taxon>Actinomycetes</taxon>
        <taxon>Micrococcales</taxon>
        <taxon>Microbacteriaceae</taxon>
        <taxon>Naasia</taxon>
    </lineage>
</organism>
<dbReference type="PANTHER" id="PTHR11986:SF79">
    <property type="entry name" value="ACETYLORNITHINE AMINOTRANSFERASE, MITOCHONDRIAL"/>
    <property type="match status" value="1"/>
</dbReference>
<evidence type="ECO:0000256" key="1">
    <source>
        <dbReference type="ARBA" id="ARBA00001933"/>
    </source>
</evidence>
<keyword evidence="4" id="KW-0663">Pyridoxal phosphate</keyword>
<dbReference type="Proteomes" id="UP001321498">
    <property type="component" value="Chromosome"/>
</dbReference>
<dbReference type="EMBL" id="AP027731">
    <property type="protein sequence ID" value="BDZ47553.1"/>
    <property type="molecule type" value="Genomic_DNA"/>
</dbReference>
<proteinExistence type="predicted"/>
<dbReference type="Gene3D" id="3.90.1150.10">
    <property type="entry name" value="Aspartate Aminotransferase, domain 1"/>
    <property type="match status" value="1"/>
</dbReference>
<dbReference type="InterPro" id="IPR015424">
    <property type="entry name" value="PyrdxlP-dep_Trfase"/>
</dbReference>
<keyword evidence="3" id="KW-0808">Transferase</keyword>
<evidence type="ECO:0000256" key="4">
    <source>
        <dbReference type="ARBA" id="ARBA00022898"/>
    </source>
</evidence>
<dbReference type="SUPFAM" id="SSF53383">
    <property type="entry name" value="PLP-dependent transferases"/>
    <property type="match status" value="1"/>
</dbReference>
<dbReference type="Gene3D" id="3.40.640.10">
    <property type="entry name" value="Type I PLP-dependent aspartate aminotransferase-like (Major domain)"/>
    <property type="match status" value="1"/>
</dbReference>
<keyword evidence="6" id="KW-1185">Reference proteome</keyword>
<dbReference type="PANTHER" id="PTHR11986">
    <property type="entry name" value="AMINOTRANSFERASE CLASS III"/>
    <property type="match status" value="1"/>
</dbReference>
<protein>
    <recommendedName>
        <fullName evidence="7">Acetylornithine aminotransferase</fullName>
    </recommendedName>
</protein>